<dbReference type="EMBL" id="CAJJDN010000505">
    <property type="protein sequence ID" value="CAD8131357.1"/>
    <property type="molecule type" value="Genomic_DNA"/>
</dbReference>
<organism evidence="1 2">
    <name type="scientific">Paramecium sonneborni</name>
    <dbReference type="NCBI Taxonomy" id="65129"/>
    <lineage>
        <taxon>Eukaryota</taxon>
        <taxon>Sar</taxon>
        <taxon>Alveolata</taxon>
        <taxon>Ciliophora</taxon>
        <taxon>Intramacronucleata</taxon>
        <taxon>Oligohymenophorea</taxon>
        <taxon>Peniculida</taxon>
        <taxon>Parameciidae</taxon>
        <taxon>Paramecium</taxon>
    </lineage>
</organism>
<dbReference type="AlphaFoldDB" id="A0A8S1RVK2"/>
<comment type="caution">
    <text evidence="1">The sequence shown here is derived from an EMBL/GenBank/DDBJ whole genome shotgun (WGS) entry which is preliminary data.</text>
</comment>
<evidence type="ECO:0000313" key="2">
    <source>
        <dbReference type="Proteomes" id="UP000692954"/>
    </source>
</evidence>
<reference evidence="1" key="1">
    <citation type="submission" date="2021-01" db="EMBL/GenBank/DDBJ databases">
        <authorList>
            <consortium name="Genoscope - CEA"/>
            <person name="William W."/>
        </authorList>
    </citation>
    <scope>NUCLEOTIDE SEQUENCE</scope>
</reference>
<proteinExistence type="predicted"/>
<accession>A0A8S1RVK2</accession>
<keyword evidence="2" id="KW-1185">Reference proteome</keyword>
<name>A0A8S1RVK2_9CILI</name>
<sequence length="146" mass="18275">MKEFRFRYLYKNRKNQQQENIRFEKVLSLKHVIRAAKEEEELIFIQLNVKEDKIAQKKKRVQRQTFKNHLQQFNYNIFFNSCFLCQFHSFTYFLKDQQQQKEYQHKKLNDESFLYLFYQNKFGYLNIKKDNEIIIKTQLRNIIINK</sequence>
<gene>
    <name evidence="1" type="ORF">PSON_ATCC_30995.1.T5050001</name>
</gene>
<evidence type="ECO:0000313" key="1">
    <source>
        <dbReference type="EMBL" id="CAD8131357.1"/>
    </source>
</evidence>
<dbReference type="Proteomes" id="UP000692954">
    <property type="component" value="Unassembled WGS sequence"/>
</dbReference>
<protein>
    <submittedName>
        <fullName evidence="1">Uncharacterized protein</fullName>
    </submittedName>
</protein>